<feature type="transmembrane region" description="Helical" evidence="8">
    <location>
        <begin position="270"/>
        <end position="288"/>
    </location>
</feature>
<accession>A0AA48M1I7</accession>
<feature type="domain" description="Cytochrome c" evidence="9">
    <location>
        <begin position="67"/>
        <end position="260"/>
    </location>
</feature>
<dbReference type="GO" id="GO:0009055">
    <property type="term" value="F:electron transfer activity"/>
    <property type="evidence" value="ECO:0007669"/>
    <property type="project" value="InterPro"/>
</dbReference>
<dbReference type="PANTHER" id="PTHR10266:SF3">
    <property type="entry name" value="CYTOCHROME C1, HEME PROTEIN, MITOCHONDRIAL"/>
    <property type="match status" value="1"/>
</dbReference>
<reference evidence="10" key="1">
    <citation type="submission" date="2023-07" db="EMBL/GenBank/DDBJ databases">
        <authorList>
            <person name="Pelsma A.J. K."/>
        </authorList>
    </citation>
    <scope>NUCLEOTIDE SEQUENCE</scope>
</reference>
<dbReference type="InterPro" id="IPR002326">
    <property type="entry name" value="Cyt_c1"/>
</dbReference>
<dbReference type="GO" id="GO:0046872">
    <property type="term" value="F:metal ion binding"/>
    <property type="evidence" value="ECO:0007669"/>
    <property type="project" value="UniProtKB-KW"/>
</dbReference>
<dbReference type="GO" id="GO:0006122">
    <property type="term" value="P:mitochondrial electron transport, ubiquinol to cytochrome c"/>
    <property type="evidence" value="ECO:0007669"/>
    <property type="project" value="TreeGrafter"/>
</dbReference>
<comment type="subcellular location">
    <subcellularLocation>
        <location evidence="1">Membrane</location>
    </subcellularLocation>
</comment>
<evidence type="ECO:0000259" key="9">
    <source>
        <dbReference type="PROSITE" id="PS51007"/>
    </source>
</evidence>
<keyword evidence="4" id="KW-0479">Metal-binding</keyword>
<evidence type="ECO:0000256" key="5">
    <source>
        <dbReference type="ARBA" id="ARBA00022989"/>
    </source>
</evidence>
<evidence type="ECO:0000256" key="8">
    <source>
        <dbReference type="SAM" id="Phobius"/>
    </source>
</evidence>
<dbReference type="PRINTS" id="PR00603">
    <property type="entry name" value="CYTOCHROMEC1"/>
</dbReference>
<evidence type="ECO:0000256" key="3">
    <source>
        <dbReference type="ARBA" id="ARBA00022692"/>
    </source>
</evidence>
<dbReference type="PANTHER" id="PTHR10266">
    <property type="entry name" value="CYTOCHROME C1"/>
    <property type="match status" value="1"/>
</dbReference>
<evidence type="ECO:0000256" key="2">
    <source>
        <dbReference type="ARBA" id="ARBA00022617"/>
    </source>
</evidence>
<dbReference type="PROSITE" id="PS51318">
    <property type="entry name" value="TAT"/>
    <property type="match status" value="1"/>
</dbReference>
<gene>
    <name evidence="10" type="primary">CYC1/CYT1/petC</name>
    <name evidence="10" type="ORF">AMST5_02236</name>
</gene>
<dbReference type="InterPro" id="IPR009056">
    <property type="entry name" value="Cyt_c-like_dom"/>
</dbReference>
<dbReference type="PROSITE" id="PS51007">
    <property type="entry name" value="CYTC"/>
    <property type="match status" value="1"/>
</dbReference>
<dbReference type="EMBL" id="OY288114">
    <property type="protein sequence ID" value="CAJ0870511.1"/>
    <property type="molecule type" value="Genomic_DNA"/>
</dbReference>
<keyword evidence="6" id="KW-0408">Iron</keyword>
<dbReference type="Gene3D" id="1.20.5.100">
    <property type="entry name" value="Cytochrome c1, transmembrane anchor, C-terminal"/>
    <property type="match status" value="1"/>
</dbReference>
<dbReference type="GO" id="GO:0005739">
    <property type="term" value="C:mitochondrion"/>
    <property type="evidence" value="ECO:0007669"/>
    <property type="project" value="GOC"/>
</dbReference>
<keyword evidence="5 8" id="KW-1133">Transmembrane helix</keyword>
<evidence type="ECO:0000256" key="4">
    <source>
        <dbReference type="ARBA" id="ARBA00022723"/>
    </source>
</evidence>
<dbReference type="GO" id="GO:0016020">
    <property type="term" value="C:membrane"/>
    <property type="evidence" value="ECO:0007669"/>
    <property type="project" value="UniProtKB-SubCell"/>
</dbReference>
<evidence type="ECO:0000313" key="10">
    <source>
        <dbReference type="EMBL" id="CAJ0870511.1"/>
    </source>
</evidence>
<dbReference type="SUPFAM" id="SSF46626">
    <property type="entry name" value="Cytochrome c"/>
    <property type="match status" value="1"/>
</dbReference>
<organism evidence="10">
    <name type="scientific">freshwater sediment metagenome</name>
    <dbReference type="NCBI Taxonomy" id="556182"/>
    <lineage>
        <taxon>unclassified sequences</taxon>
        <taxon>metagenomes</taxon>
        <taxon>ecological metagenomes</taxon>
    </lineage>
</organism>
<keyword evidence="2" id="KW-0349">Heme</keyword>
<dbReference type="InterPro" id="IPR036909">
    <property type="entry name" value="Cyt_c-like_dom_sf"/>
</dbReference>
<keyword evidence="7 8" id="KW-0472">Membrane</keyword>
<evidence type="ECO:0000256" key="1">
    <source>
        <dbReference type="ARBA" id="ARBA00004370"/>
    </source>
</evidence>
<keyword evidence="3 8" id="KW-0812">Transmembrane</keyword>
<protein>
    <submittedName>
        <fullName evidence="10">Ubiquinol-cytochrome c reductase cytochrome c1 subunit</fullName>
    </submittedName>
</protein>
<proteinExistence type="predicted"/>
<sequence length="298" mass="33101">MRDAGRKFFQQDSSMNRRPFLSFLSGAALFLAAVAGSPALAEGGHHEKRPEVHGWSFAGFFGSYDKPQLRRGFKVYKEVCSTCHSIKMLAFRNLSQPGGPEFTEKEVAELAATYKVKDGPNDAGEYYDRPARPSDRFPPPFANEQAARAAMSGAYPPDMSVLAKARGYGRGFPTFLLDALPGLSYQEHGVDYIASLLEGYRDPPHDVKVPDGQYYNLYMIGNRIGMPPPLSDGAVTYDDGSPQTVDQYSKDVTAFLMWVAEPHLESRKHIGQGVLAFLVVFALLLYFTKRKIWSNVSH</sequence>
<dbReference type="Pfam" id="PF02167">
    <property type="entry name" value="Cytochrom_C1"/>
    <property type="match status" value="1"/>
</dbReference>
<name>A0AA48M1I7_9ZZZZ</name>
<dbReference type="GO" id="GO:0020037">
    <property type="term" value="F:heme binding"/>
    <property type="evidence" value="ECO:0007669"/>
    <property type="project" value="InterPro"/>
</dbReference>
<evidence type="ECO:0000256" key="6">
    <source>
        <dbReference type="ARBA" id="ARBA00023004"/>
    </source>
</evidence>
<dbReference type="AlphaFoldDB" id="A0AA48M1I7"/>
<evidence type="ECO:0000256" key="7">
    <source>
        <dbReference type="ARBA" id="ARBA00023136"/>
    </source>
</evidence>
<dbReference type="InterPro" id="IPR006311">
    <property type="entry name" value="TAT_signal"/>
</dbReference>
<dbReference type="Gene3D" id="1.10.760.10">
    <property type="entry name" value="Cytochrome c-like domain"/>
    <property type="match status" value="1"/>
</dbReference>